<feature type="compositionally biased region" description="Basic and acidic residues" evidence="1">
    <location>
        <begin position="534"/>
        <end position="551"/>
    </location>
</feature>
<protein>
    <submittedName>
        <fullName evidence="2">Uncharacterized protein</fullName>
    </submittedName>
</protein>
<feature type="compositionally biased region" description="Polar residues" evidence="1">
    <location>
        <begin position="270"/>
        <end position="284"/>
    </location>
</feature>
<feature type="compositionally biased region" description="Basic and acidic residues" evidence="1">
    <location>
        <begin position="463"/>
        <end position="477"/>
    </location>
</feature>
<proteinExistence type="predicted"/>
<evidence type="ECO:0000256" key="1">
    <source>
        <dbReference type="SAM" id="MobiDB-lite"/>
    </source>
</evidence>
<dbReference type="Proteomes" id="UP001270362">
    <property type="component" value="Unassembled WGS sequence"/>
</dbReference>
<feature type="region of interest" description="Disordered" evidence="1">
    <location>
        <begin position="509"/>
        <end position="551"/>
    </location>
</feature>
<feature type="region of interest" description="Disordered" evidence="1">
    <location>
        <begin position="87"/>
        <end position="110"/>
    </location>
</feature>
<keyword evidence="3" id="KW-1185">Reference proteome</keyword>
<feature type="region of interest" description="Disordered" evidence="1">
    <location>
        <begin position="198"/>
        <end position="241"/>
    </location>
</feature>
<reference evidence="2" key="2">
    <citation type="submission" date="2023-06" db="EMBL/GenBank/DDBJ databases">
        <authorList>
            <consortium name="Lawrence Berkeley National Laboratory"/>
            <person name="Haridas S."/>
            <person name="Hensen N."/>
            <person name="Bonometti L."/>
            <person name="Westerberg I."/>
            <person name="Brannstrom I.O."/>
            <person name="Guillou S."/>
            <person name="Cros-Aarteil S."/>
            <person name="Calhoun S."/>
            <person name="Kuo A."/>
            <person name="Mondo S."/>
            <person name="Pangilinan J."/>
            <person name="Riley R."/>
            <person name="Labutti K."/>
            <person name="Andreopoulos B."/>
            <person name="Lipzen A."/>
            <person name="Chen C."/>
            <person name="Yanf M."/>
            <person name="Daum C."/>
            <person name="Ng V."/>
            <person name="Clum A."/>
            <person name="Steindorff A."/>
            <person name="Ohm R."/>
            <person name="Martin F."/>
            <person name="Silar P."/>
            <person name="Natvig D."/>
            <person name="Lalanne C."/>
            <person name="Gautier V."/>
            <person name="Ament-Velasquez S.L."/>
            <person name="Kruys A."/>
            <person name="Hutchinson M.I."/>
            <person name="Powell A.J."/>
            <person name="Barry K."/>
            <person name="Miller A.N."/>
            <person name="Grigoriev I.V."/>
            <person name="Debuchy R."/>
            <person name="Gladieux P."/>
            <person name="Thoren M.H."/>
            <person name="Johannesson H."/>
        </authorList>
    </citation>
    <scope>NUCLEOTIDE SEQUENCE</scope>
    <source>
        <strain evidence="2">CBS 314.62</strain>
    </source>
</reference>
<feature type="compositionally biased region" description="Low complexity" evidence="1">
    <location>
        <begin position="292"/>
        <end position="309"/>
    </location>
</feature>
<feature type="region of interest" description="Disordered" evidence="1">
    <location>
        <begin position="270"/>
        <end position="339"/>
    </location>
</feature>
<dbReference type="AlphaFoldDB" id="A0AAE1CE23"/>
<feature type="compositionally biased region" description="Basic and acidic residues" evidence="1">
    <location>
        <begin position="316"/>
        <end position="325"/>
    </location>
</feature>
<reference evidence="2" key="1">
    <citation type="journal article" date="2023" name="Mol. Phylogenet. Evol.">
        <title>Genome-scale phylogeny and comparative genomics of the fungal order Sordariales.</title>
        <authorList>
            <person name="Hensen N."/>
            <person name="Bonometti L."/>
            <person name="Westerberg I."/>
            <person name="Brannstrom I.O."/>
            <person name="Guillou S."/>
            <person name="Cros-Aarteil S."/>
            <person name="Calhoun S."/>
            <person name="Haridas S."/>
            <person name="Kuo A."/>
            <person name="Mondo S."/>
            <person name="Pangilinan J."/>
            <person name="Riley R."/>
            <person name="LaButti K."/>
            <person name="Andreopoulos B."/>
            <person name="Lipzen A."/>
            <person name="Chen C."/>
            <person name="Yan M."/>
            <person name="Daum C."/>
            <person name="Ng V."/>
            <person name="Clum A."/>
            <person name="Steindorff A."/>
            <person name="Ohm R.A."/>
            <person name="Martin F."/>
            <person name="Silar P."/>
            <person name="Natvig D.O."/>
            <person name="Lalanne C."/>
            <person name="Gautier V."/>
            <person name="Ament-Velasquez S.L."/>
            <person name="Kruys A."/>
            <person name="Hutchinson M.I."/>
            <person name="Powell A.J."/>
            <person name="Barry K."/>
            <person name="Miller A.N."/>
            <person name="Grigoriev I.V."/>
            <person name="Debuchy R."/>
            <person name="Gladieux P."/>
            <person name="Hiltunen Thoren M."/>
            <person name="Johannesson H."/>
        </authorList>
    </citation>
    <scope>NUCLEOTIDE SEQUENCE</scope>
    <source>
        <strain evidence="2">CBS 314.62</strain>
    </source>
</reference>
<feature type="region of interest" description="Disordered" evidence="1">
    <location>
        <begin position="456"/>
        <end position="477"/>
    </location>
</feature>
<evidence type="ECO:0000313" key="3">
    <source>
        <dbReference type="Proteomes" id="UP001270362"/>
    </source>
</evidence>
<gene>
    <name evidence="2" type="ORF">B0T22DRAFT_441750</name>
</gene>
<organism evidence="2 3">
    <name type="scientific">Podospora appendiculata</name>
    <dbReference type="NCBI Taxonomy" id="314037"/>
    <lineage>
        <taxon>Eukaryota</taxon>
        <taxon>Fungi</taxon>
        <taxon>Dikarya</taxon>
        <taxon>Ascomycota</taxon>
        <taxon>Pezizomycotina</taxon>
        <taxon>Sordariomycetes</taxon>
        <taxon>Sordariomycetidae</taxon>
        <taxon>Sordariales</taxon>
        <taxon>Podosporaceae</taxon>
        <taxon>Podospora</taxon>
    </lineage>
</organism>
<sequence length="678" mass="74101">MPLGYVATHSSGPEPLPLKILYMHDKSWKNESDRHAEIQVFRDFAAAYNSYIDRFTHSGGGSGTLGSGPSTSSSWSKISNLGVDDIGDQAGASRTSSSSRKPGSSKERDDIPCRYIIVPKPARGEVGRFDDFSKVTIYLSSESLACRLFKWPVLVFFNKTGFITSTIALGKESKTLTKPAQRMVDKAKYTDLAAISLPSGDDEKGKGVSNDHASSNARSSSVVPGSGKGSSGSKESSISPLVLSPTSSFSEIQGIPESVEAKSLAGSSSRHLSLVGSPSDNSMAPSPADQRTGSSLFSGTLRSSSLGTGDKPGSLTERRAAEASPHKFTGSGLSPHCPFTKEKIRIKSRPGMNSNEDTPYESTNRRDWPLRVQMRIGICDTYEKMVEDGQHPIRVNSPVRGWLWVPRTSIIIAYGGFWSTRAEALDAAERKSIVSEVVNHRVGYLVWPKEWLDAAPKAPAPAPERDDGERSSVRSSVEHDLWDRTHDGRRRDSMDYFRRRFPSIWHEYSDSGDESSLDDSDSLSGFESSGSDSECDHSSHSCSIHDHPPTHDMRHEQEIWIIEIEDDLRDELMPAIEGFPPNQPLEHVLPSAGQVTPELCSRNRVIAQALALVDQVPTLGLPAEETTNAISFWDLEHVTATATTTRASIAPRGLRPPDLTINLLPRNFPVLALMIGRD</sequence>
<feature type="compositionally biased region" description="Acidic residues" evidence="1">
    <location>
        <begin position="510"/>
        <end position="521"/>
    </location>
</feature>
<evidence type="ECO:0000313" key="2">
    <source>
        <dbReference type="EMBL" id="KAK3690348.1"/>
    </source>
</evidence>
<feature type="compositionally biased region" description="Low complexity" evidence="1">
    <location>
        <begin position="90"/>
        <end position="102"/>
    </location>
</feature>
<accession>A0AAE1CE23</accession>
<dbReference type="EMBL" id="JAULSO010000002">
    <property type="protein sequence ID" value="KAK3690348.1"/>
    <property type="molecule type" value="Genomic_DNA"/>
</dbReference>
<comment type="caution">
    <text evidence="2">The sequence shown here is derived from an EMBL/GenBank/DDBJ whole genome shotgun (WGS) entry which is preliminary data.</text>
</comment>
<name>A0AAE1CE23_9PEZI</name>
<feature type="compositionally biased region" description="Low complexity" evidence="1">
    <location>
        <begin position="219"/>
        <end position="240"/>
    </location>
</feature>
<feature type="compositionally biased region" description="Low complexity" evidence="1">
    <location>
        <begin position="522"/>
        <end position="532"/>
    </location>
</feature>